<name>A0A9Q3FNC3_9BASI</name>
<dbReference type="GO" id="GO:0006397">
    <property type="term" value="P:mRNA processing"/>
    <property type="evidence" value="ECO:0007669"/>
    <property type="project" value="UniProtKB-KW"/>
</dbReference>
<dbReference type="EMBL" id="AVOT02047903">
    <property type="protein sequence ID" value="MBW0543168.1"/>
    <property type="molecule type" value="Genomic_DNA"/>
</dbReference>
<protein>
    <recommendedName>
        <fullName evidence="4">CCHC-type domain-containing protein</fullName>
    </recommendedName>
</protein>
<sequence>MQEALKKMKELTKTLKEQKKAQNKEVPREKEVSKQFMEQLDELSKISKPQKIDYANPQAENSGVIPKENLPPASSRYVPYAPAQNAPKPFFRCYYCSEEGHSTGRCDELIEDQNNKLVQLLTS</sequence>
<gene>
    <name evidence="2" type="ORF">O181_082883</name>
</gene>
<keyword evidence="3" id="KW-1185">Reference proteome</keyword>
<evidence type="ECO:0000313" key="3">
    <source>
        <dbReference type="Proteomes" id="UP000765509"/>
    </source>
</evidence>
<evidence type="ECO:0008006" key="4">
    <source>
        <dbReference type="Google" id="ProtNLM"/>
    </source>
</evidence>
<dbReference type="InterPro" id="IPR036875">
    <property type="entry name" value="Znf_CCHC_sf"/>
</dbReference>
<reference evidence="2" key="1">
    <citation type="submission" date="2021-03" db="EMBL/GenBank/DDBJ databases">
        <title>Draft genome sequence of rust myrtle Austropuccinia psidii MF-1, a brazilian biotype.</title>
        <authorList>
            <person name="Quecine M.C."/>
            <person name="Pachon D.M.R."/>
            <person name="Bonatelli M.L."/>
            <person name="Correr F.H."/>
            <person name="Franceschini L.M."/>
            <person name="Leite T.F."/>
            <person name="Margarido G.R.A."/>
            <person name="Almeida C.A."/>
            <person name="Ferrarezi J.A."/>
            <person name="Labate C.A."/>
        </authorList>
    </citation>
    <scope>NUCLEOTIDE SEQUENCE</scope>
    <source>
        <strain evidence="2">MF-1</strain>
    </source>
</reference>
<comment type="caution">
    <text evidence="2">The sequence shown here is derived from an EMBL/GenBank/DDBJ whole genome shotgun (WGS) entry which is preliminary data.</text>
</comment>
<dbReference type="GO" id="GO:0003676">
    <property type="term" value="F:nucleic acid binding"/>
    <property type="evidence" value="ECO:0007669"/>
    <property type="project" value="InterPro"/>
</dbReference>
<keyword evidence="1" id="KW-0507">mRNA processing</keyword>
<dbReference type="Proteomes" id="UP000765509">
    <property type="component" value="Unassembled WGS sequence"/>
</dbReference>
<dbReference type="GO" id="GO:0008270">
    <property type="term" value="F:zinc ion binding"/>
    <property type="evidence" value="ECO:0007669"/>
    <property type="project" value="InterPro"/>
</dbReference>
<evidence type="ECO:0000256" key="1">
    <source>
        <dbReference type="ARBA" id="ARBA00022664"/>
    </source>
</evidence>
<dbReference type="AlphaFoldDB" id="A0A9Q3FNC3"/>
<dbReference type="SUPFAM" id="SSF57756">
    <property type="entry name" value="Retrovirus zinc finger-like domains"/>
    <property type="match status" value="1"/>
</dbReference>
<accession>A0A9Q3FNC3</accession>
<proteinExistence type="predicted"/>
<organism evidence="2 3">
    <name type="scientific">Austropuccinia psidii MF-1</name>
    <dbReference type="NCBI Taxonomy" id="1389203"/>
    <lineage>
        <taxon>Eukaryota</taxon>
        <taxon>Fungi</taxon>
        <taxon>Dikarya</taxon>
        <taxon>Basidiomycota</taxon>
        <taxon>Pucciniomycotina</taxon>
        <taxon>Pucciniomycetes</taxon>
        <taxon>Pucciniales</taxon>
        <taxon>Sphaerophragmiaceae</taxon>
        <taxon>Austropuccinia</taxon>
    </lineage>
</organism>
<evidence type="ECO:0000313" key="2">
    <source>
        <dbReference type="EMBL" id="MBW0543168.1"/>
    </source>
</evidence>